<dbReference type="PROSITE" id="PS51257">
    <property type="entry name" value="PROKAR_LIPOPROTEIN"/>
    <property type="match status" value="1"/>
</dbReference>
<feature type="signal peptide" evidence="2">
    <location>
        <begin position="1"/>
        <end position="22"/>
    </location>
</feature>
<dbReference type="STRING" id="762983.HMPREF9444_01880"/>
<dbReference type="PANTHER" id="PTHR30203:SF32">
    <property type="entry name" value="CATION EFFLUX SYSTEM PROTEIN CUSC"/>
    <property type="match status" value="1"/>
</dbReference>
<dbReference type="Gene3D" id="1.20.1600.10">
    <property type="entry name" value="Outer membrane efflux proteins (OEP)"/>
    <property type="match status" value="1"/>
</dbReference>
<dbReference type="NCBIfam" id="TIGR01845">
    <property type="entry name" value="outer_NodT"/>
    <property type="match status" value="1"/>
</dbReference>
<keyword evidence="4" id="KW-1185">Reference proteome</keyword>
<dbReference type="Proteomes" id="UP000018458">
    <property type="component" value="Unassembled WGS sequence"/>
</dbReference>
<dbReference type="Pfam" id="PF02321">
    <property type="entry name" value="OEP"/>
    <property type="match status" value="2"/>
</dbReference>
<keyword evidence="2" id="KW-0564">Palmitate</keyword>
<keyword evidence="2 3" id="KW-0449">Lipoprotein</keyword>
<reference evidence="3 4" key="1">
    <citation type="submission" date="2011-01" db="EMBL/GenBank/DDBJ databases">
        <authorList>
            <person name="Weinstock G."/>
            <person name="Sodergren E."/>
            <person name="Clifton S."/>
            <person name="Fulton L."/>
            <person name="Fulton B."/>
            <person name="Courtney L."/>
            <person name="Fronick C."/>
            <person name="Harrison M."/>
            <person name="Strong C."/>
            <person name="Farmer C."/>
            <person name="Delahaunty K."/>
            <person name="Markovic C."/>
            <person name="Hall O."/>
            <person name="Minx P."/>
            <person name="Tomlinson C."/>
            <person name="Mitreva M."/>
            <person name="Hou S."/>
            <person name="Chen J."/>
            <person name="Wollam A."/>
            <person name="Pepin K.H."/>
            <person name="Johnson M."/>
            <person name="Bhonagiri V."/>
            <person name="Zhang X."/>
            <person name="Suruliraj S."/>
            <person name="Warren W."/>
            <person name="Chinwalla A."/>
            <person name="Mardis E.R."/>
            <person name="Wilson R.K."/>
        </authorList>
    </citation>
    <scope>NUCLEOTIDE SEQUENCE [LARGE SCALE GENOMIC DNA]</scope>
    <source>
        <strain evidence="4">DSM 22608 / JCM 16073 / KCTC 15190 / YIT 12066</strain>
    </source>
</reference>
<dbReference type="InterPro" id="IPR003423">
    <property type="entry name" value="OMP_efflux"/>
</dbReference>
<accession>E8LM95</accession>
<comment type="subcellular location">
    <subcellularLocation>
        <location evidence="2">Cell outer membrane</location>
        <topology evidence="2">Lipid-anchor</topology>
    </subcellularLocation>
</comment>
<proteinExistence type="inferred from homology"/>
<sequence length="466" mass="51333">MNKTISSISLALIIGLSGCSLMQTDYERPQLAIVDSYKNAAEFLGNRVSDKFWTEFSDPKLTAVVENALNANLDLQSAYLNVRKARYALDEINTNLLPDFSAGGNIGAERRLEHHNSETKSSGTNLTLSYELDLFGRLDAERLSSFENLQASAYDYWAMRLSTIASVANAYWQYAYAKEAVALGEADLKDSERRLELIRSMYEAGAADGLAYDTAMVNHLQVQEALEQRNNNLALARTALTALLGLTADKDVEVSALNDSIVPDIALEIPSALLSRRPDLMASEALLRKAYADYDVAALSLYPTFILSAGVSAGDTGTLGRFLANPLGTLGAAVTLPFLNYSELNARKGQAMTQKDISELDFVNTYINAVREVSDAVSNITYYKNLVSKTEHEYTLARQNYDRYSERYRYGASSLSEFLDAADTLRSASDKYLNAKRMVLNSSMDLMVALGGDTQEGKIEDLLQNL</sequence>
<dbReference type="GO" id="GO:0015562">
    <property type="term" value="F:efflux transmembrane transporter activity"/>
    <property type="evidence" value="ECO:0007669"/>
    <property type="project" value="InterPro"/>
</dbReference>
<keyword evidence="2" id="KW-1134">Transmembrane beta strand</keyword>
<dbReference type="RefSeq" id="WP_009144033.1">
    <property type="nucleotide sequence ID" value="NZ_GL831058.1"/>
</dbReference>
<gene>
    <name evidence="3" type="ORF">HMPREF9444_01880</name>
</gene>
<dbReference type="EMBL" id="AEVO01000131">
    <property type="protein sequence ID" value="EFY06367.1"/>
    <property type="molecule type" value="Genomic_DNA"/>
</dbReference>
<name>E8LM95_SUCHY</name>
<evidence type="ECO:0000256" key="1">
    <source>
        <dbReference type="ARBA" id="ARBA00007613"/>
    </source>
</evidence>
<dbReference type="Gene3D" id="2.20.200.10">
    <property type="entry name" value="Outer membrane efflux proteins (OEP)"/>
    <property type="match status" value="1"/>
</dbReference>
<evidence type="ECO:0000256" key="2">
    <source>
        <dbReference type="RuleBase" id="RU362097"/>
    </source>
</evidence>
<dbReference type="PANTHER" id="PTHR30203">
    <property type="entry name" value="OUTER MEMBRANE CATION EFFLUX PROTEIN"/>
    <property type="match status" value="1"/>
</dbReference>
<organism evidence="3 4">
    <name type="scientific">Succinatimonas hippei (strain DSM 22608 / JCM 16073 / KCTC 15190 / YIT 12066)</name>
    <dbReference type="NCBI Taxonomy" id="762983"/>
    <lineage>
        <taxon>Bacteria</taxon>
        <taxon>Pseudomonadati</taxon>
        <taxon>Pseudomonadota</taxon>
        <taxon>Gammaproteobacteria</taxon>
        <taxon>Aeromonadales</taxon>
        <taxon>Succinivibrionaceae</taxon>
        <taxon>Succinatimonas</taxon>
    </lineage>
</organism>
<comment type="similarity">
    <text evidence="1 2">Belongs to the outer membrane factor (OMF) (TC 1.B.17) family.</text>
</comment>
<keyword evidence="2" id="KW-0472">Membrane</keyword>
<feature type="chain" id="PRO_5001438310" evidence="2">
    <location>
        <begin position="23"/>
        <end position="466"/>
    </location>
</feature>
<evidence type="ECO:0000313" key="3">
    <source>
        <dbReference type="EMBL" id="EFY06367.1"/>
    </source>
</evidence>
<dbReference type="InterPro" id="IPR010131">
    <property type="entry name" value="MdtP/NodT-like"/>
</dbReference>
<evidence type="ECO:0000313" key="4">
    <source>
        <dbReference type="Proteomes" id="UP000018458"/>
    </source>
</evidence>
<protein>
    <submittedName>
        <fullName evidence="3">Efflux transporter, outer membrane factor lipoprotein, NodT family</fullName>
    </submittedName>
</protein>
<keyword evidence="2" id="KW-0732">Signal</keyword>
<comment type="caution">
    <text evidence="3">The sequence shown here is derived from an EMBL/GenBank/DDBJ whole genome shotgun (WGS) entry which is preliminary data.</text>
</comment>
<dbReference type="AlphaFoldDB" id="E8LM95"/>
<dbReference type="SUPFAM" id="SSF56954">
    <property type="entry name" value="Outer membrane efflux proteins (OEP)"/>
    <property type="match status" value="1"/>
</dbReference>
<dbReference type="GO" id="GO:0009279">
    <property type="term" value="C:cell outer membrane"/>
    <property type="evidence" value="ECO:0007669"/>
    <property type="project" value="UniProtKB-SubCell"/>
</dbReference>
<dbReference type="HOGENOM" id="CLU_012817_13_1_6"/>
<keyword evidence="2" id="KW-0812">Transmembrane</keyword>
<dbReference type="eggNOG" id="COG1538">
    <property type="taxonomic scope" value="Bacteria"/>
</dbReference>